<dbReference type="RefSeq" id="WP_251811491.1">
    <property type="nucleotide sequence ID" value="NZ_CP101527.1"/>
</dbReference>
<reference evidence="5" key="1">
    <citation type="submission" date="2022-07" db="EMBL/GenBank/DDBJ databases">
        <title>Alkalimarinus sp. nov., isolated from gut of a Alitta virens.</title>
        <authorList>
            <person name="Yang A.I."/>
            <person name="Shin N.-R."/>
        </authorList>
    </citation>
    <scope>NUCLEOTIDE SEQUENCE</scope>
    <source>
        <strain evidence="5">FA028</strain>
    </source>
</reference>
<accession>A0A9E8KPY5</accession>
<evidence type="ECO:0000313" key="5">
    <source>
        <dbReference type="EMBL" id="UZW74032.1"/>
    </source>
</evidence>
<dbReference type="SMART" id="SM00318">
    <property type="entry name" value="SNc"/>
    <property type="match status" value="1"/>
</dbReference>
<dbReference type="Pfam" id="PF00565">
    <property type="entry name" value="SNase"/>
    <property type="match status" value="1"/>
</dbReference>
<dbReference type="PROSITE" id="PS50830">
    <property type="entry name" value="TNASE_3"/>
    <property type="match status" value="1"/>
</dbReference>
<dbReference type="EMBL" id="CP101527">
    <property type="protein sequence ID" value="UZW74032.1"/>
    <property type="molecule type" value="Genomic_DNA"/>
</dbReference>
<dbReference type="GO" id="GO:0003676">
    <property type="term" value="F:nucleic acid binding"/>
    <property type="evidence" value="ECO:0007669"/>
    <property type="project" value="InterPro"/>
</dbReference>
<keyword evidence="6" id="KW-1185">Reference proteome</keyword>
<keyword evidence="1" id="KW-0540">Nuclease</keyword>
<evidence type="ECO:0000256" key="2">
    <source>
        <dbReference type="ARBA" id="ARBA00022759"/>
    </source>
</evidence>
<dbReference type="InterPro" id="IPR035437">
    <property type="entry name" value="SNase_OB-fold_sf"/>
</dbReference>
<keyword evidence="3" id="KW-0378">Hydrolase</keyword>
<evidence type="ECO:0000256" key="3">
    <source>
        <dbReference type="ARBA" id="ARBA00022801"/>
    </source>
</evidence>
<protein>
    <submittedName>
        <fullName evidence="5">Thermonuclease family protein</fullName>
    </submittedName>
</protein>
<dbReference type="InterPro" id="IPR016071">
    <property type="entry name" value="Staphylococal_nuclease_OB-fold"/>
</dbReference>
<dbReference type="PROSITE" id="PS01284">
    <property type="entry name" value="TNASE_2"/>
    <property type="match status" value="1"/>
</dbReference>
<dbReference type="GO" id="GO:0004519">
    <property type="term" value="F:endonuclease activity"/>
    <property type="evidence" value="ECO:0007669"/>
    <property type="project" value="UniProtKB-KW"/>
</dbReference>
<dbReference type="PANTHER" id="PTHR12302:SF3">
    <property type="entry name" value="SERINE_THREONINE-PROTEIN KINASE 31"/>
    <property type="match status" value="1"/>
</dbReference>
<dbReference type="KEGG" id="asem:NNL22_13470"/>
<feature type="domain" description="TNase-like" evidence="4">
    <location>
        <begin position="61"/>
        <end position="191"/>
    </location>
</feature>
<keyword evidence="2" id="KW-0255">Endonuclease</keyword>
<dbReference type="InterPro" id="IPR002071">
    <property type="entry name" value="Thermonucl_AS"/>
</dbReference>
<gene>
    <name evidence="5" type="ORF">NNL22_13470</name>
</gene>
<organism evidence="5 6">
    <name type="scientific">Alkalimarinus sediminis</name>
    <dbReference type="NCBI Taxonomy" id="1632866"/>
    <lineage>
        <taxon>Bacteria</taxon>
        <taxon>Pseudomonadati</taxon>
        <taxon>Pseudomonadota</taxon>
        <taxon>Gammaproteobacteria</taxon>
        <taxon>Alteromonadales</taxon>
        <taxon>Alteromonadaceae</taxon>
        <taxon>Alkalimarinus</taxon>
    </lineage>
</organism>
<dbReference type="SUPFAM" id="SSF50199">
    <property type="entry name" value="Staphylococcal nuclease"/>
    <property type="match status" value="1"/>
</dbReference>
<evidence type="ECO:0000313" key="6">
    <source>
        <dbReference type="Proteomes" id="UP001164472"/>
    </source>
</evidence>
<dbReference type="Proteomes" id="UP001164472">
    <property type="component" value="Chromosome"/>
</dbReference>
<evidence type="ECO:0000256" key="1">
    <source>
        <dbReference type="ARBA" id="ARBA00022722"/>
    </source>
</evidence>
<proteinExistence type="predicted"/>
<dbReference type="Gene3D" id="2.40.50.90">
    <property type="match status" value="1"/>
</dbReference>
<dbReference type="PANTHER" id="PTHR12302">
    <property type="entry name" value="EBNA2 BINDING PROTEIN P100"/>
    <property type="match status" value="1"/>
</dbReference>
<dbReference type="AlphaFoldDB" id="A0A9E8KPY5"/>
<sequence>MVAVLAKANMLLLRVDMNRGDMLSQKRASILGALFLCFALLLGSPAKASLCSGASSGDLSAMERAKVKRVVDGDTIWLQDGRKVRLIGVNAPELGKKGRQSEPFSVLAKQRLIELVGDSALIYLKVGEEAKDRYGRLLAHVFTHKGVSAEVVLVREGLGFAIAIPPNIAMQDCLRQAQIEARTARRGVWNDVYYAPRSALNLKRSDTGFRVVTGRLERVILKPGSTWWLLFEGALAVMIPASGQEFFERKALQELVGRELIVSGWLIKKNLSAKQKAKKYKPYLMSVKHPAAFIAPLL</sequence>
<dbReference type="GO" id="GO:0016787">
    <property type="term" value="F:hydrolase activity"/>
    <property type="evidence" value="ECO:0007669"/>
    <property type="project" value="UniProtKB-KW"/>
</dbReference>
<evidence type="ECO:0000259" key="4">
    <source>
        <dbReference type="PROSITE" id="PS50830"/>
    </source>
</evidence>
<name>A0A9E8KPY5_9ALTE</name>